<dbReference type="SUPFAM" id="SSF55785">
    <property type="entry name" value="PYP-like sensor domain (PAS domain)"/>
    <property type="match status" value="1"/>
</dbReference>
<dbReference type="PROSITE" id="PS50888">
    <property type="entry name" value="BHLH"/>
    <property type="match status" value="1"/>
</dbReference>
<feature type="region of interest" description="Disordered" evidence="1">
    <location>
        <begin position="1"/>
        <end position="32"/>
    </location>
</feature>
<dbReference type="NCBIfam" id="TIGR00229">
    <property type="entry name" value="sensory_box"/>
    <property type="match status" value="1"/>
</dbReference>
<dbReference type="InterPro" id="IPR036638">
    <property type="entry name" value="HLH_DNA-bd_sf"/>
</dbReference>
<dbReference type="SUPFAM" id="SSF47459">
    <property type="entry name" value="HLH, helix-loop-helix DNA-binding domain"/>
    <property type="match status" value="1"/>
</dbReference>
<feature type="compositionally biased region" description="Polar residues" evidence="1">
    <location>
        <begin position="19"/>
        <end position="31"/>
    </location>
</feature>
<sequence>MNNHPNNRPYGINFESDDSASSIMGRTSASHNDADAAAAKLGNFIDYQRGAQEAASLKRKSDTDTPPSDVMGEGGSSPKKKKPLTVERREDRNLREKERSLKITQQIHELRNLLSMGGVIVPKGTKSTILTEAANYICLLQQQLYRLEMDKSQLVQEVQRIGSGAIGEKAAYAIRHAAAQNGVASIANMSEGTLSSSDPLQSVGSASDQSCDSLGDREYRHVFNSCSIGMAIATMGGSFIDCNPAFTQLSSYTRQELKAMTIFNITSRDDLQGAFDMMSQLITPPTGGLDADGNSIEDSKSQPPVILRSAIRHRSDLGLSVSLIRGDDGVARNFNVTLVKLPSPSSGIAKPVPATIDMSFDVSVVPSMGVLQQQTMTMQTQPDGVNKKNFHGLNTPQYTAG</sequence>
<comment type="caution">
    <text evidence="3">The sequence shown here is derived from an EMBL/GenBank/DDBJ whole genome shotgun (WGS) entry which is preliminary data.</text>
</comment>
<evidence type="ECO:0000313" key="4">
    <source>
        <dbReference type="Proteomes" id="UP001530293"/>
    </source>
</evidence>
<dbReference type="InterPro" id="IPR000014">
    <property type="entry name" value="PAS"/>
</dbReference>
<dbReference type="Pfam" id="PF13188">
    <property type="entry name" value="PAS_8"/>
    <property type="match status" value="1"/>
</dbReference>
<name>A0ABD3N4C9_9STRA</name>
<feature type="compositionally biased region" description="Basic and acidic residues" evidence="1">
    <location>
        <begin position="84"/>
        <end position="99"/>
    </location>
</feature>
<feature type="region of interest" description="Disordered" evidence="1">
    <location>
        <begin position="382"/>
        <end position="401"/>
    </location>
</feature>
<evidence type="ECO:0000256" key="1">
    <source>
        <dbReference type="SAM" id="MobiDB-lite"/>
    </source>
</evidence>
<dbReference type="CDD" id="cd00130">
    <property type="entry name" value="PAS"/>
    <property type="match status" value="1"/>
</dbReference>
<dbReference type="Pfam" id="PF00010">
    <property type="entry name" value="HLH"/>
    <property type="match status" value="1"/>
</dbReference>
<dbReference type="Gene3D" id="4.10.280.10">
    <property type="entry name" value="Helix-loop-helix DNA-binding domain"/>
    <property type="match status" value="1"/>
</dbReference>
<feature type="compositionally biased region" description="Polar residues" evidence="1">
    <location>
        <begin position="392"/>
        <end position="401"/>
    </location>
</feature>
<dbReference type="InterPro" id="IPR011598">
    <property type="entry name" value="bHLH_dom"/>
</dbReference>
<dbReference type="Proteomes" id="UP001530293">
    <property type="component" value="Unassembled WGS sequence"/>
</dbReference>
<evidence type="ECO:0000259" key="2">
    <source>
        <dbReference type="PROSITE" id="PS50888"/>
    </source>
</evidence>
<dbReference type="EMBL" id="JALLBG020000058">
    <property type="protein sequence ID" value="KAL3769071.1"/>
    <property type="molecule type" value="Genomic_DNA"/>
</dbReference>
<proteinExistence type="predicted"/>
<feature type="domain" description="BHLH" evidence="2">
    <location>
        <begin position="87"/>
        <end position="140"/>
    </location>
</feature>
<dbReference type="SMART" id="SM00353">
    <property type="entry name" value="HLH"/>
    <property type="match status" value="1"/>
</dbReference>
<dbReference type="AlphaFoldDB" id="A0ABD3N4C9"/>
<dbReference type="Gene3D" id="3.30.450.20">
    <property type="entry name" value="PAS domain"/>
    <property type="match status" value="1"/>
</dbReference>
<feature type="region of interest" description="Disordered" evidence="1">
    <location>
        <begin position="52"/>
        <end position="99"/>
    </location>
</feature>
<evidence type="ECO:0000313" key="3">
    <source>
        <dbReference type="EMBL" id="KAL3769071.1"/>
    </source>
</evidence>
<reference evidence="3 4" key="1">
    <citation type="submission" date="2024-10" db="EMBL/GenBank/DDBJ databases">
        <title>Updated reference genomes for cyclostephanoid diatoms.</title>
        <authorList>
            <person name="Roberts W.R."/>
            <person name="Alverson A.J."/>
        </authorList>
    </citation>
    <scope>NUCLEOTIDE SEQUENCE [LARGE SCALE GENOMIC DNA]</scope>
    <source>
        <strain evidence="3 4">AJA232-27</strain>
    </source>
</reference>
<gene>
    <name evidence="3" type="ORF">ACHAWU_008763</name>
</gene>
<dbReference type="InterPro" id="IPR035965">
    <property type="entry name" value="PAS-like_dom_sf"/>
</dbReference>
<keyword evidence="4" id="KW-1185">Reference proteome</keyword>
<accession>A0ABD3N4C9</accession>
<dbReference type="SMART" id="SM00091">
    <property type="entry name" value="PAS"/>
    <property type="match status" value="1"/>
</dbReference>
<organism evidence="3 4">
    <name type="scientific">Discostella pseudostelligera</name>
    <dbReference type="NCBI Taxonomy" id="259834"/>
    <lineage>
        <taxon>Eukaryota</taxon>
        <taxon>Sar</taxon>
        <taxon>Stramenopiles</taxon>
        <taxon>Ochrophyta</taxon>
        <taxon>Bacillariophyta</taxon>
        <taxon>Coscinodiscophyceae</taxon>
        <taxon>Thalassiosirophycidae</taxon>
        <taxon>Stephanodiscales</taxon>
        <taxon>Stephanodiscaceae</taxon>
        <taxon>Discostella</taxon>
    </lineage>
</organism>
<protein>
    <recommendedName>
        <fullName evidence="2">BHLH domain-containing protein</fullName>
    </recommendedName>
</protein>